<feature type="short sequence motif" description="Q motif" evidence="6">
    <location>
        <begin position="1"/>
        <end position="27"/>
    </location>
</feature>
<dbReference type="InterPro" id="IPR027417">
    <property type="entry name" value="P-loop_NTPase"/>
</dbReference>
<dbReference type="PANTHER" id="PTHR47959">
    <property type="entry name" value="ATP-DEPENDENT RNA HELICASE RHLE-RELATED"/>
    <property type="match status" value="1"/>
</dbReference>
<dbReference type="Gene3D" id="3.40.50.300">
    <property type="entry name" value="P-loop containing nucleotide triphosphate hydrolases"/>
    <property type="match status" value="2"/>
</dbReference>
<keyword evidence="1 7" id="KW-0547">Nucleotide-binding</keyword>
<evidence type="ECO:0000256" key="4">
    <source>
        <dbReference type="ARBA" id="ARBA00022840"/>
    </source>
</evidence>
<accession>A0A840A1Q4</accession>
<feature type="compositionally biased region" description="Basic and acidic residues" evidence="8">
    <location>
        <begin position="435"/>
        <end position="465"/>
    </location>
</feature>
<dbReference type="EMBL" id="JACIDK010000003">
    <property type="protein sequence ID" value="MBB3891929.1"/>
    <property type="molecule type" value="Genomic_DNA"/>
</dbReference>
<evidence type="ECO:0000313" key="12">
    <source>
        <dbReference type="EMBL" id="MBB3891929.1"/>
    </source>
</evidence>
<feature type="domain" description="DEAD-box RNA helicase Q" evidence="11">
    <location>
        <begin position="1"/>
        <end position="27"/>
    </location>
</feature>
<comment type="caution">
    <text evidence="12">The sequence shown here is derived from an EMBL/GenBank/DDBJ whole genome shotgun (WGS) entry which is preliminary data.</text>
</comment>
<evidence type="ECO:0000256" key="3">
    <source>
        <dbReference type="ARBA" id="ARBA00022806"/>
    </source>
</evidence>
<evidence type="ECO:0000313" key="13">
    <source>
        <dbReference type="Proteomes" id="UP000530564"/>
    </source>
</evidence>
<dbReference type="PROSITE" id="PS51192">
    <property type="entry name" value="HELICASE_ATP_BIND_1"/>
    <property type="match status" value="1"/>
</dbReference>
<dbReference type="SMART" id="SM00487">
    <property type="entry name" value="DEXDc"/>
    <property type="match status" value="1"/>
</dbReference>
<evidence type="ECO:0000256" key="8">
    <source>
        <dbReference type="SAM" id="MobiDB-lite"/>
    </source>
</evidence>
<sequence>MAFPDIHPALARALASQGYEEPTPVQAAVLTEEAEGRDLLVSAQTGSGKTVAFGLAAGPTLLGEEQWFGQPGPPLALAIAPTRELAMQVARELSWLYGQAGAKVETCVGGMDPRREQRALAAGCHILVGTPGRLKDHLERGNLDLGALRVLVLDEADEMLDMGFREDLEEILDSSPVDRRTLLFSATIAKDIAALAKRYQRNALRIDTVRRDEPHGDIEYRAVRVAPNEVELAVVNVLRFFEAPGALVFCNTRDGVRHMHAALRERGFSVVGLSGELGQRERSEALQALRDGHARVCVATDVAARGLDLPDLGLVIHADLPINKPALLHRSGRTGRAGRKGTSVLLVPYTRRRKAEQLLASAGVDVQWQGPPTADEIKAKDQARMLEDPILTEAPAEEDLALARLVLETRSAEQVAAALMRLYRQRLPAPEELYDDSRMRDAQARDRERPQRGDRWEPSDREDGPVGRPPRLAPEDVTWFRITVGRAKNADPKWLIPMICRLGHITKKDIGSIRIFDRETKFEISKEAEAKFAAAVKATVDDEIRIEASGPPGGPTSPPRGGPHRKGPPSGDRPFRKGAPVEGKPTSRKGPPGEGKPFRKGPAHEGGKPAFKGPPGSPGPKAGKPPWKKKGNDQRK</sequence>
<feature type="region of interest" description="Disordered" evidence="8">
    <location>
        <begin position="543"/>
        <end position="636"/>
    </location>
</feature>
<reference evidence="12 13" key="1">
    <citation type="submission" date="2020-08" db="EMBL/GenBank/DDBJ databases">
        <title>Genomic Encyclopedia of Type Strains, Phase IV (KMG-IV): sequencing the most valuable type-strain genomes for metagenomic binning, comparative biology and taxonomic classification.</title>
        <authorList>
            <person name="Goeker M."/>
        </authorList>
    </citation>
    <scope>NUCLEOTIDE SEQUENCE [LARGE SCALE GENOMIC DNA]</scope>
    <source>
        <strain evidence="12 13">DSM 21793</strain>
    </source>
</reference>
<evidence type="ECO:0000256" key="2">
    <source>
        <dbReference type="ARBA" id="ARBA00022801"/>
    </source>
</evidence>
<dbReference type="PROSITE" id="PS00039">
    <property type="entry name" value="DEAD_ATP_HELICASE"/>
    <property type="match status" value="1"/>
</dbReference>
<feature type="domain" description="Helicase ATP-binding" evidence="9">
    <location>
        <begin position="30"/>
        <end position="206"/>
    </location>
</feature>
<dbReference type="SUPFAM" id="SSF52540">
    <property type="entry name" value="P-loop containing nucleoside triphosphate hydrolases"/>
    <property type="match status" value="1"/>
</dbReference>
<dbReference type="CDD" id="cd00268">
    <property type="entry name" value="DEADc"/>
    <property type="match status" value="1"/>
</dbReference>
<feature type="compositionally biased region" description="Pro residues" evidence="8">
    <location>
        <begin position="552"/>
        <end position="561"/>
    </location>
</feature>
<feature type="region of interest" description="Disordered" evidence="8">
    <location>
        <begin position="434"/>
        <end position="473"/>
    </location>
</feature>
<dbReference type="InterPro" id="IPR011545">
    <property type="entry name" value="DEAD/DEAH_box_helicase_dom"/>
</dbReference>
<evidence type="ECO:0000256" key="6">
    <source>
        <dbReference type="PROSITE-ProRule" id="PRU00552"/>
    </source>
</evidence>
<keyword evidence="2 7" id="KW-0378">Hydrolase</keyword>
<dbReference type="EC" id="3.6.4.13" evidence="12"/>
<protein>
    <submittedName>
        <fullName evidence="12">ATP-dependent RNA helicase DeaD</fullName>
        <ecNumber evidence="12">3.6.4.13</ecNumber>
    </submittedName>
</protein>
<dbReference type="PROSITE" id="PS51195">
    <property type="entry name" value="Q_MOTIF"/>
    <property type="match status" value="1"/>
</dbReference>
<dbReference type="AlphaFoldDB" id="A0A840A1Q4"/>
<feature type="domain" description="Helicase C-terminal" evidence="10">
    <location>
        <begin position="236"/>
        <end position="385"/>
    </location>
</feature>
<name>A0A840A1Q4_9CAUL</name>
<dbReference type="GO" id="GO:0005524">
    <property type="term" value="F:ATP binding"/>
    <property type="evidence" value="ECO:0007669"/>
    <property type="project" value="UniProtKB-KW"/>
</dbReference>
<dbReference type="Pfam" id="PF03880">
    <property type="entry name" value="DbpA"/>
    <property type="match status" value="1"/>
</dbReference>
<evidence type="ECO:0000256" key="1">
    <source>
        <dbReference type="ARBA" id="ARBA00022741"/>
    </source>
</evidence>
<evidence type="ECO:0000259" key="9">
    <source>
        <dbReference type="PROSITE" id="PS51192"/>
    </source>
</evidence>
<dbReference type="GO" id="GO:0003676">
    <property type="term" value="F:nucleic acid binding"/>
    <property type="evidence" value="ECO:0007669"/>
    <property type="project" value="InterPro"/>
</dbReference>
<feature type="compositionally biased region" description="Low complexity" evidence="8">
    <location>
        <begin position="608"/>
        <end position="625"/>
    </location>
</feature>
<dbReference type="CDD" id="cd18787">
    <property type="entry name" value="SF2_C_DEAD"/>
    <property type="match status" value="1"/>
</dbReference>
<organism evidence="12 13">
    <name type="scientific">Phenylobacterium haematophilum</name>
    <dbReference type="NCBI Taxonomy" id="98513"/>
    <lineage>
        <taxon>Bacteria</taxon>
        <taxon>Pseudomonadati</taxon>
        <taxon>Pseudomonadota</taxon>
        <taxon>Alphaproteobacteria</taxon>
        <taxon>Caulobacterales</taxon>
        <taxon>Caulobacteraceae</taxon>
        <taxon>Phenylobacterium</taxon>
    </lineage>
</organism>
<dbReference type="InterPro" id="IPR014001">
    <property type="entry name" value="Helicase_ATP-bd"/>
</dbReference>
<dbReference type="GO" id="GO:0005829">
    <property type="term" value="C:cytosol"/>
    <property type="evidence" value="ECO:0007669"/>
    <property type="project" value="TreeGrafter"/>
</dbReference>
<dbReference type="InterPro" id="IPR005580">
    <property type="entry name" value="DbpA/CsdA_RNA-bd_dom"/>
</dbReference>
<dbReference type="PROSITE" id="PS51194">
    <property type="entry name" value="HELICASE_CTER"/>
    <property type="match status" value="1"/>
</dbReference>
<dbReference type="Gene3D" id="3.30.70.330">
    <property type="match status" value="1"/>
</dbReference>
<evidence type="ECO:0000259" key="11">
    <source>
        <dbReference type="PROSITE" id="PS51195"/>
    </source>
</evidence>
<dbReference type="Proteomes" id="UP000530564">
    <property type="component" value="Unassembled WGS sequence"/>
</dbReference>
<evidence type="ECO:0000259" key="10">
    <source>
        <dbReference type="PROSITE" id="PS51194"/>
    </source>
</evidence>
<dbReference type="InterPro" id="IPR000629">
    <property type="entry name" value="RNA-helicase_DEAD-box_CS"/>
</dbReference>
<keyword evidence="13" id="KW-1185">Reference proteome</keyword>
<keyword evidence="4 7" id="KW-0067">ATP-binding</keyword>
<evidence type="ECO:0000256" key="7">
    <source>
        <dbReference type="RuleBase" id="RU000492"/>
    </source>
</evidence>
<dbReference type="GO" id="GO:0003724">
    <property type="term" value="F:RNA helicase activity"/>
    <property type="evidence" value="ECO:0007669"/>
    <property type="project" value="UniProtKB-EC"/>
</dbReference>
<dbReference type="Pfam" id="PF00271">
    <property type="entry name" value="Helicase_C"/>
    <property type="match status" value="1"/>
</dbReference>
<dbReference type="PANTHER" id="PTHR47959:SF1">
    <property type="entry name" value="ATP-DEPENDENT RNA HELICASE DBPA"/>
    <property type="match status" value="1"/>
</dbReference>
<dbReference type="Pfam" id="PF00270">
    <property type="entry name" value="DEAD"/>
    <property type="match status" value="1"/>
</dbReference>
<dbReference type="RefSeq" id="WP_183773455.1">
    <property type="nucleotide sequence ID" value="NZ_JACIDK010000003.1"/>
</dbReference>
<comment type="similarity">
    <text evidence="5 7">Belongs to the DEAD box helicase family.</text>
</comment>
<dbReference type="InterPro" id="IPR012677">
    <property type="entry name" value="Nucleotide-bd_a/b_plait_sf"/>
</dbReference>
<dbReference type="InterPro" id="IPR050079">
    <property type="entry name" value="DEAD_box_RNA_helicase"/>
</dbReference>
<gene>
    <name evidence="12" type="ORF">GGQ61_002657</name>
</gene>
<dbReference type="InterPro" id="IPR044742">
    <property type="entry name" value="DEAD/DEAH_RhlB"/>
</dbReference>
<dbReference type="InterPro" id="IPR014014">
    <property type="entry name" value="RNA_helicase_DEAD_Q_motif"/>
</dbReference>
<dbReference type="SMART" id="SM00490">
    <property type="entry name" value="HELICc"/>
    <property type="match status" value="1"/>
</dbReference>
<dbReference type="GO" id="GO:0016787">
    <property type="term" value="F:hydrolase activity"/>
    <property type="evidence" value="ECO:0007669"/>
    <property type="project" value="UniProtKB-KW"/>
</dbReference>
<keyword evidence="3 7" id="KW-0347">Helicase</keyword>
<dbReference type="CDD" id="cd12252">
    <property type="entry name" value="RRM_DbpA"/>
    <property type="match status" value="1"/>
</dbReference>
<dbReference type="InterPro" id="IPR001650">
    <property type="entry name" value="Helicase_C-like"/>
</dbReference>
<evidence type="ECO:0000256" key="5">
    <source>
        <dbReference type="ARBA" id="ARBA00038437"/>
    </source>
</evidence>
<proteinExistence type="inferred from homology"/>